<dbReference type="RefSeq" id="WP_080523181.1">
    <property type="nucleotide sequence ID" value="NZ_LPUF01000001.1"/>
</dbReference>
<keyword evidence="7" id="KW-0472">Membrane</keyword>
<dbReference type="STRING" id="1420851.AU255_12445"/>
<comment type="subcellular location">
    <subcellularLocation>
        <location evidence="2">Membrane</location>
        <topology evidence="2">Peripheral membrane protein</topology>
    </subcellularLocation>
</comment>
<evidence type="ECO:0000256" key="5">
    <source>
        <dbReference type="ARBA" id="ARBA00022781"/>
    </source>
</evidence>
<evidence type="ECO:0000256" key="4">
    <source>
        <dbReference type="ARBA" id="ARBA00022448"/>
    </source>
</evidence>
<keyword evidence="4" id="KW-0813">Transport</keyword>
<keyword evidence="9" id="KW-0066">ATP synthesis</keyword>
<evidence type="ECO:0000256" key="7">
    <source>
        <dbReference type="ARBA" id="ARBA00023136"/>
    </source>
</evidence>
<dbReference type="GO" id="GO:0045259">
    <property type="term" value="C:proton-transporting ATP synthase complex"/>
    <property type="evidence" value="ECO:0007669"/>
    <property type="project" value="UniProtKB-KW"/>
</dbReference>
<dbReference type="AlphaFoldDB" id="A0A1V8MB78"/>
<gene>
    <name evidence="10" type="ORF">AU255_12445</name>
</gene>
<dbReference type="InterPro" id="IPR000131">
    <property type="entry name" value="ATP_synth_F1_gsu"/>
</dbReference>
<comment type="caution">
    <text evidence="10">The sequence shown here is derived from an EMBL/GenBank/DDBJ whole genome shotgun (WGS) entry which is preliminary data.</text>
</comment>
<evidence type="ECO:0000256" key="2">
    <source>
        <dbReference type="ARBA" id="ARBA00004170"/>
    </source>
</evidence>
<protein>
    <recommendedName>
        <fullName evidence="12">F0F1 ATP synthase subunit gamma</fullName>
    </recommendedName>
</protein>
<dbReference type="Proteomes" id="UP000191980">
    <property type="component" value="Unassembled WGS sequence"/>
</dbReference>
<keyword evidence="6" id="KW-0406">Ion transport</keyword>
<evidence type="ECO:0000256" key="1">
    <source>
        <dbReference type="ARBA" id="ARBA00003456"/>
    </source>
</evidence>
<sequence length="273" mass="30909">MSQSRALQQHIAHLTEIRSILHSLKNMAFMDMHKLIRLRQAQSLVVQHIETVAADFLQFYPGLPELKISTPLIVIIIGSERGFCGNLNESLIEQLTQASADSVIAVGSRLCARLQNTNIAFTELSGANSSDEISQVLNSVSDAISQLHNQYELFNLSVLFHQDEHLNITLKTLLPPFKDIKRSSEYKNEPLLNLQPSQFLLELVDQYVLSALQDILYTSLAAENNQRLQHLDNAVRHLDEATEKLHKKSQIYRQEEITEEIEVILLNASPADY</sequence>
<organism evidence="10 11">
    <name type="scientific">Methyloprofundus sedimenti</name>
    <dbReference type="NCBI Taxonomy" id="1420851"/>
    <lineage>
        <taxon>Bacteria</taxon>
        <taxon>Pseudomonadati</taxon>
        <taxon>Pseudomonadota</taxon>
        <taxon>Gammaproteobacteria</taxon>
        <taxon>Methylococcales</taxon>
        <taxon>Methylococcaceae</taxon>
        <taxon>Methyloprofundus</taxon>
    </lineage>
</organism>
<evidence type="ECO:0000256" key="8">
    <source>
        <dbReference type="ARBA" id="ARBA00023196"/>
    </source>
</evidence>
<comment type="function">
    <text evidence="1">Produces ATP from ADP in the presence of a proton gradient across the membrane. The gamma chain is believed to be important in regulating ATPase activity and the flow of protons through the CF(0) complex.</text>
</comment>
<dbReference type="OrthoDB" id="187217at2"/>
<dbReference type="PRINTS" id="PR00126">
    <property type="entry name" value="ATPASEGAMMA"/>
</dbReference>
<comment type="similarity">
    <text evidence="3">Belongs to the ATPase gamma chain family.</text>
</comment>
<name>A0A1V8MB78_9GAMM</name>
<evidence type="ECO:0000313" key="10">
    <source>
        <dbReference type="EMBL" id="OQK18583.1"/>
    </source>
</evidence>
<evidence type="ECO:0000256" key="9">
    <source>
        <dbReference type="ARBA" id="ARBA00023310"/>
    </source>
</evidence>
<dbReference type="SUPFAM" id="SSF52943">
    <property type="entry name" value="ATP synthase (F1-ATPase), gamma subunit"/>
    <property type="match status" value="1"/>
</dbReference>
<evidence type="ECO:0000256" key="3">
    <source>
        <dbReference type="ARBA" id="ARBA00007681"/>
    </source>
</evidence>
<accession>A0A1V8MB78</accession>
<evidence type="ECO:0000256" key="6">
    <source>
        <dbReference type="ARBA" id="ARBA00023065"/>
    </source>
</evidence>
<dbReference type="Pfam" id="PF00231">
    <property type="entry name" value="ATP-synt"/>
    <property type="match status" value="1"/>
</dbReference>
<keyword evidence="8" id="KW-0139">CF(1)</keyword>
<evidence type="ECO:0000313" key="11">
    <source>
        <dbReference type="Proteomes" id="UP000191980"/>
    </source>
</evidence>
<proteinExistence type="inferred from homology"/>
<keyword evidence="11" id="KW-1185">Reference proteome</keyword>
<dbReference type="Gene3D" id="1.10.287.80">
    <property type="entry name" value="ATP synthase, gamma subunit, helix hairpin domain"/>
    <property type="match status" value="1"/>
</dbReference>
<evidence type="ECO:0008006" key="12">
    <source>
        <dbReference type="Google" id="ProtNLM"/>
    </source>
</evidence>
<reference evidence="10 11" key="1">
    <citation type="submission" date="2015-12" db="EMBL/GenBank/DDBJ databases">
        <authorList>
            <person name="Shamseldin A."/>
            <person name="Moawad H."/>
            <person name="Abd El-Rahim W.M."/>
            <person name="Sadowsky M.J."/>
        </authorList>
    </citation>
    <scope>NUCLEOTIDE SEQUENCE [LARGE SCALE GENOMIC DNA]</scope>
    <source>
        <strain evidence="10 11">WF1</strain>
    </source>
</reference>
<dbReference type="InterPro" id="IPR035968">
    <property type="entry name" value="ATP_synth_F1_ATPase_gsu"/>
</dbReference>
<dbReference type="EMBL" id="LPUF01000001">
    <property type="protein sequence ID" value="OQK18583.1"/>
    <property type="molecule type" value="Genomic_DNA"/>
</dbReference>
<keyword evidence="5" id="KW-0375">Hydrogen ion transport</keyword>
<dbReference type="GO" id="GO:0046933">
    <property type="term" value="F:proton-transporting ATP synthase activity, rotational mechanism"/>
    <property type="evidence" value="ECO:0007669"/>
    <property type="project" value="InterPro"/>
</dbReference>
<dbReference type="Gene3D" id="3.40.1380.10">
    <property type="match status" value="1"/>
</dbReference>